<sequence length="127" mass="14792">MCCGRTTPVHFAVAPDPWRMMTTIERGTLPENGENVWDGWKEAPVFRHILLFFWIPFLANVGPDILKVPMRQGHVKRDLSSLQPILSHACTFFSFLIKIFHDNVKKILRLRLQEDQNTKCPLNIRTH</sequence>
<protein>
    <submittedName>
        <fullName evidence="1">Uncharacterized protein</fullName>
    </submittedName>
</protein>
<proteinExistence type="predicted"/>
<name>A0A8X6QRQ2_NEPPI</name>
<keyword evidence="2" id="KW-1185">Reference proteome</keyword>
<dbReference type="Proteomes" id="UP000887013">
    <property type="component" value="Unassembled WGS sequence"/>
</dbReference>
<accession>A0A8X6QRQ2</accession>
<evidence type="ECO:0000313" key="1">
    <source>
        <dbReference type="EMBL" id="GFU28388.1"/>
    </source>
</evidence>
<evidence type="ECO:0000313" key="2">
    <source>
        <dbReference type="Proteomes" id="UP000887013"/>
    </source>
</evidence>
<reference evidence="1" key="1">
    <citation type="submission" date="2020-08" db="EMBL/GenBank/DDBJ databases">
        <title>Multicomponent nature underlies the extraordinary mechanical properties of spider dragline silk.</title>
        <authorList>
            <person name="Kono N."/>
            <person name="Nakamura H."/>
            <person name="Mori M."/>
            <person name="Yoshida Y."/>
            <person name="Ohtoshi R."/>
            <person name="Malay A.D."/>
            <person name="Moran D.A.P."/>
            <person name="Tomita M."/>
            <person name="Numata K."/>
            <person name="Arakawa K."/>
        </authorList>
    </citation>
    <scope>NUCLEOTIDE SEQUENCE</scope>
</reference>
<gene>
    <name evidence="1" type="ORF">NPIL_173241</name>
</gene>
<dbReference type="AlphaFoldDB" id="A0A8X6QRQ2"/>
<comment type="caution">
    <text evidence="1">The sequence shown here is derived from an EMBL/GenBank/DDBJ whole genome shotgun (WGS) entry which is preliminary data.</text>
</comment>
<dbReference type="EMBL" id="BMAW01082278">
    <property type="protein sequence ID" value="GFU28388.1"/>
    <property type="molecule type" value="Genomic_DNA"/>
</dbReference>
<organism evidence="1 2">
    <name type="scientific">Nephila pilipes</name>
    <name type="common">Giant wood spider</name>
    <name type="synonym">Nephila maculata</name>
    <dbReference type="NCBI Taxonomy" id="299642"/>
    <lineage>
        <taxon>Eukaryota</taxon>
        <taxon>Metazoa</taxon>
        <taxon>Ecdysozoa</taxon>
        <taxon>Arthropoda</taxon>
        <taxon>Chelicerata</taxon>
        <taxon>Arachnida</taxon>
        <taxon>Araneae</taxon>
        <taxon>Araneomorphae</taxon>
        <taxon>Entelegynae</taxon>
        <taxon>Araneoidea</taxon>
        <taxon>Nephilidae</taxon>
        <taxon>Nephila</taxon>
    </lineage>
</organism>